<proteinExistence type="predicted"/>
<sequence>MLKESGTNISCKGSVDTTINGVDTMVQNKAENVKKRSSSVDTCLGQVDTTSSQVDTRDLSQGINCQSGTVCRHTSWVDTLRNLCDLTFLLDTWHPWEMMDQSWISCPRTPRVSFGY</sequence>
<evidence type="ECO:0000313" key="2">
    <source>
        <dbReference type="Proteomes" id="UP000652761"/>
    </source>
</evidence>
<protein>
    <submittedName>
        <fullName evidence="1">Uncharacterized protein</fullName>
    </submittedName>
</protein>
<accession>A0A843UIM1</accession>
<evidence type="ECO:0000313" key="1">
    <source>
        <dbReference type="EMBL" id="MQL82137.1"/>
    </source>
</evidence>
<organism evidence="1 2">
    <name type="scientific">Colocasia esculenta</name>
    <name type="common">Wild taro</name>
    <name type="synonym">Arum esculentum</name>
    <dbReference type="NCBI Taxonomy" id="4460"/>
    <lineage>
        <taxon>Eukaryota</taxon>
        <taxon>Viridiplantae</taxon>
        <taxon>Streptophyta</taxon>
        <taxon>Embryophyta</taxon>
        <taxon>Tracheophyta</taxon>
        <taxon>Spermatophyta</taxon>
        <taxon>Magnoliopsida</taxon>
        <taxon>Liliopsida</taxon>
        <taxon>Araceae</taxon>
        <taxon>Aroideae</taxon>
        <taxon>Colocasieae</taxon>
        <taxon>Colocasia</taxon>
    </lineage>
</organism>
<dbReference type="AlphaFoldDB" id="A0A843UIM1"/>
<gene>
    <name evidence="1" type="ORF">Taro_014610</name>
</gene>
<reference evidence="1" key="1">
    <citation type="submission" date="2017-07" db="EMBL/GenBank/DDBJ databases">
        <title>Taro Niue Genome Assembly and Annotation.</title>
        <authorList>
            <person name="Atibalentja N."/>
            <person name="Keating K."/>
            <person name="Fields C.J."/>
        </authorList>
    </citation>
    <scope>NUCLEOTIDE SEQUENCE</scope>
    <source>
        <strain evidence="1">Niue_2</strain>
        <tissue evidence="1">Leaf</tissue>
    </source>
</reference>
<name>A0A843UIM1_COLES</name>
<dbReference type="EMBL" id="NMUH01000612">
    <property type="protein sequence ID" value="MQL82137.1"/>
    <property type="molecule type" value="Genomic_DNA"/>
</dbReference>
<dbReference type="Proteomes" id="UP000652761">
    <property type="component" value="Unassembled WGS sequence"/>
</dbReference>
<keyword evidence="2" id="KW-1185">Reference proteome</keyword>
<comment type="caution">
    <text evidence="1">The sequence shown here is derived from an EMBL/GenBank/DDBJ whole genome shotgun (WGS) entry which is preliminary data.</text>
</comment>